<feature type="transmembrane region" description="Helical" evidence="1">
    <location>
        <begin position="97"/>
        <end position="117"/>
    </location>
</feature>
<keyword evidence="1" id="KW-0812">Transmembrane</keyword>
<evidence type="ECO:0000259" key="2">
    <source>
        <dbReference type="Pfam" id="PF06580"/>
    </source>
</evidence>
<dbReference type="GO" id="GO:0016301">
    <property type="term" value="F:kinase activity"/>
    <property type="evidence" value="ECO:0007669"/>
    <property type="project" value="UniProtKB-KW"/>
</dbReference>
<name>A0ABU7QW96_9FLAO</name>
<dbReference type="RefSeq" id="WP_241310137.1">
    <property type="nucleotide sequence ID" value="NZ_JAKYXJ010000006.1"/>
</dbReference>
<keyword evidence="1" id="KW-0472">Membrane</keyword>
<evidence type="ECO:0000313" key="3">
    <source>
        <dbReference type="EMBL" id="MEE6126826.1"/>
    </source>
</evidence>
<organism evidence="3 4">
    <name type="scientific">Chryseobacterium arthrosphaerae</name>
    <dbReference type="NCBI Taxonomy" id="651561"/>
    <lineage>
        <taxon>Bacteria</taxon>
        <taxon>Pseudomonadati</taxon>
        <taxon>Bacteroidota</taxon>
        <taxon>Flavobacteriia</taxon>
        <taxon>Flavobacteriales</taxon>
        <taxon>Weeksellaceae</taxon>
        <taxon>Chryseobacterium group</taxon>
        <taxon>Chryseobacterium</taxon>
    </lineage>
</organism>
<keyword evidence="3" id="KW-0418">Kinase</keyword>
<feature type="transmembrane region" description="Helical" evidence="1">
    <location>
        <begin position="12"/>
        <end position="30"/>
    </location>
</feature>
<keyword evidence="4" id="KW-1185">Reference proteome</keyword>
<feature type="domain" description="Signal transduction histidine kinase internal region" evidence="2">
    <location>
        <begin position="137"/>
        <end position="216"/>
    </location>
</feature>
<keyword evidence="1" id="KW-1133">Transmembrane helix</keyword>
<accession>A0ABU7QW96</accession>
<feature type="transmembrane region" description="Helical" evidence="1">
    <location>
        <begin position="67"/>
        <end position="85"/>
    </location>
</feature>
<feature type="transmembrane region" description="Helical" evidence="1">
    <location>
        <begin position="42"/>
        <end position="61"/>
    </location>
</feature>
<dbReference type="PANTHER" id="PTHR34220:SF7">
    <property type="entry name" value="SENSOR HISTIDINE KINASE YPDA"/>
    <property type="match status" value="1"/>
</dbReference>
<keyword evidence="3" id="KW-0808">Transferase</keyword>
<dbReference type="Proteomes" id="UP001350005">
    <property type="component" value="Unassembled WGS sequence"/>
</dbReference>
<dbReference type="InterPro" id="IPR010559">
    <property type="entry name" value="Sig_transdc_His_kin_internal"/>
</dbReference>
<evidence type="ECO:0000256" key="1">
    <source>
        <dbReference type="SAM" id="Phobius"/>
    </source>
</evidence>
<dbReference type="EMBL" id="JAZGJU010000008">
    <property type="protein sequence ID" value="MEE6126826.1"/>
    <property type="molecule type" value="Genomic_DNA"/>
</dbReference>
<dbReference type="PANTHER" id="PTHR34220">
    <property type="entry name" value="SENSOR HISTIDINE KINASE YPDA"/>
    <property type="match status" value="1"/>
</dbReference>
<sequence>MKKHTPLLIESLGHLLFWTFYVVYPVLIFGKASCFRFDLIKSLVDIATIGIPSYVIYFFLLKNIKNPVYWIILLILTSITIYFVCTYDCVCNLKYCTINKMIGLIFVSSLFIAIFFIKRNITHIKSLAHAEQARVDAELKALKAQINPHFLFNTLNMLYSDAIAVNEDIADKILKLSDNLHYLIHEGQKKEILLETEVHFIENYLVLQKSRIGDRVDIQFHVHIDDQSQLIPPLLFIPFIENAFKYSSMLEGKEAPVLIDIHSSKGIISLKVSNKFNAKYRENQKKEWKDSGIGIENVKQRLEILFPSRHEIKITENEDQFLVNLIINTR</sequence>
<protein>
    <submittedName>
        <fullName evidence="3">Sensor histidine kinase</fullName>
    </submittedName>
</protein>
<reference evidence="3 4" key="1">
    <citation type="submission" date="2024-01" db="EMBL/GenBank/DDBJ databases">
        <title>Whole genome of Chryseobacterium arthrosphaerae NNCa 2741.</title>
        <authorList>
            <person name="Boriskina E.V."/>
            <person name="Gordinskaya N.A."/>
            <person name="Kropotov V.S."/>
            <person name="Alekseeva A.E."/>
            <person name="Makhova M.A."/>
            <person name="Kryazhev D.V."/>
            <person name="Shkurkina I.S."/>
        </authorList>
    </citation>
    <scope>NUCLEOTIDE SEQUENCE [LARGE SCALE GENOMIC DNA]</scope>
    <source>
        <strain evidence="3 4">NNCa 2741</strain>
    </source>
</reference>
<comment type="caution">
    <text evidence="3">The sequence shown here is derived from an EMBL/GenBank/DDBJ whole genome shotgun (WGS) entry which is preliminary data.</text>
</comment>
<dbReference type="Pfam" id="PF06580">
    <property type="entry name" value="His_kinase"/>
    <property type="match status" value="1"/>
</dbReference>
<dbReference type="InterPro" id="IPR050640">
    <property type="entry name" value="Bact_2-comp_sensor_kinase"/>
</dbReference>
<evidence type="ECO:0000313" key="4">
    <source>
        <dbReference type="Proteomes" id="UP001350005"/>
    </source>
</evidence>
<proteinExistence type="predicted"/>
<gene>
    <name evidence="3" type="ORF">V2E39_05410</name>
</gene>